<feature type="domain" description="Acyltransferase 3" evidence="3">
    <location>
        <begin position="221"/>
        <end position="614"/>
    </location>
</feature>
<dbReference type="GO" id="GO:0016747">
    <property type="term" value="F:acyltransferase activity, transferring groups other than amino-acyl groups"/>
    <property type="evidence" value="ECO:0007669"/>
    <property type="project" value="InterPro"/>
</dbReference>
<dbReference type="VEuPathDB" id="VectorBase:AAEL027545"/>
<feature type="transmembrane region" description="Helical" evidence="2">
    <location>
        <begin position="374"/>
        <end position="396"/>
    </location>
</feature>
<feature type="transmembrane region" description="Helical" evidence="2">
    <location>
        <begin position="515"/>
        <end position="540"/>
    </location>
</feature>
<dbReference type="OMA" id="IIEHVCW"/>
<keyword evidence="2" id="KW-0812">Transmembrane</keyword>
<sequence>MPALYQYDSIESCLKSHPDGVFCVVKSVVKPDDRSEIWRTIKKYSKYPYQYQHDVLTRGVCIGLCEELVKTFDDRERAQYLQSKFDINFRYIINDWLLPNISHYRQRYGSLVNMCLNYRLQSTHNLSVYSEIEHCTSSVTVDRESDFWDALFGAVVALLAALAIGSSIYDCKLAKQDDHNHYRTPYHNRGHSLLTAFSLRRNINRLTIKLNTSQIQQDLRFLEAIRVLVMALITFSHVMIGLAMTTTKNPEVMEKLLSAPGFQIFLASMPFEVDFFFAISGLLLAVQFIKYTQSRSFSWKPFWMGLVNRYLRSLPVYAMVMLFTVSVYDRLQISPSAYRIMPMVRRICRDKWWTNFLFINNYYRPEEQCMIHTWYLAADFQLFLAGFLILMVLWKYRSIERSLIYVLVMVVILLPMGNIYFNSMDAMMLLTNKGNAFQLWYDKWFTRTYQATEIHCISYFAGMLVGIIYHKMQNDDLYLAKSKLYKTLQYSVFPLVVLFSIPAPLFHHYDFSKPSLWMSLYAGLHRLAYTSFIAIGFLVLMFSNRDSFFGRLRTSKLLENAFYRVLGRLSFSFYLIHMNVLKTTYGNFHEDQRGSMGMVLNVYCSVILLTYVLALFAYLFIEKPCDIIFKQLFDGKPATKQEKGANGAPALETSPSQAVRVDISRQTSESANGETK</sequence>
<dbReference type="STRING" id="7159.Q16PV6"/>
<dbReference type="Pfam" id="PF01757">
    <property type="entry name" value="Acyl_transf_3"/>
    <property type="match status" value="1"/>
</dbReference>
<feature type="transmembrane region" description="Helical" evidence="2">
    <location>
        <begin position="600"/>
        <end position="621"/>
    </location>
</feature>
<dbReference type="PhylomeDB" id="Q16PV6"/>
<dbReference type="EMBL" id="CH477771">
    <property type="protein sequence ID" value="EAT36392.1"/>
    <property type="molecule type" value="Genomic_DNA"/>
</dbReference>
<dbReference type="PANTHER" id="PTHR11161">
    <property type="entry name" value="O-ACYLTRANSFERASE"/>
    <property type="match status" value="1"/>
</dbReference>
<feature type="transmembrane region" description="Helical" evidence="2">
    <location>
        <begin position="264"/>
        <end position="289"/>
    </location>
</feature>
<reference evidence="4" key="3">
    <citation type="submission" date="2012-09" db="EMBL/GenBank/DDBJ databases">
        <authorList>
            <consortium name="VectorBase"/>
        </authorList>
    </citation>
    <scope>NUCLEOTIDE SEQUENCE</scope>
    <source>
        <strain evidence="4">Liverpool</strain>
    </source>
</reference>
<evidence type="ECO:0000259" key="3">
    <source>
        <dbReference type="Pfam" id="PF01757"/>
    </source>
</evidence>
<keyword evidence="2" id="KW-0472">Membrane</keyword>
<name>Q16PV6_AEDAE</name>
<dbReference type="eggNOG" id="KOG3700">
    <property type="taxonomic scope" value="Eukaryota"/>
</dbReference>
<evidence type="ECO:0000313" key="5">
    <source>
        <dbReference type="Proteomes" id="UP000682892"/>
    </source>
</evidence>
<dbReference type="InterPro" id="IPR052728">
    <property type="entry name" value="O2_lipid_transport_reg"/>
</dbReference>
<feature type="transmembrane region" description="Helical" evidence="2">
    <location>
        <begin position="490"/>
        <end position="509"/>
    </location>
</feature>
<feature type="transmembrane region" description="Helical" evidence="2">
    <location>
        <begin position="310"/>
        <end position="328"/>
    </location>
</feature>
<dbReference type="PaxDb" id="7159-AAEL011508-PA"/>
<protein>
    <submittedName>
        <fullName evidence="4">AAEL011508-PA</fullName>
    </submittedName>
</protein>
<evidence type="ECO:0000256" key="1">
    <source>
        <dbReference type="SAM" id="MobiDB-lite"/>
    </source>
</evidence>
<evidence type="ECO:0000313" key="4">
    <source>
        <dbReference type="EMBL" id="EAT36392.1"/>
    </source>
</evidence>
<feature type="transmembrane region" description="Helical" evidence="2">
    <location>
        <begin position="403"/>
        <end position="421"/>
    </location>
</feature>
<dbReference type="Proteomes" id="UP000682892">
    <property type="component" value="Unassembled WGS sequence"/>
</dbReference>
<dbReference type="InterPro" id="IPR002656">
    <property type="entry name" value="Acyl_transf_3_dom"/>
</dbReference>
<proteinExistence type="predicted"/>
<dbReference type="HOGENOM" id="CLU_007874_5_0_1"/>
<organism evidence="4 5">
    <name type="scientific">Aedes aegypti</name>
    <name type="common">Yellowfever mosquito</name>
    <name type="synonym">Culex aegypti</name>
    <dbReference type="NCBI Taxonomy" id="7159"/>
    <lineage>
        <taxon>Eukaryota</taxon>
        <taxon>Metazoa</taxon>
        <taxon>Ecdysozoa</taxon>
        <taxon>Arthropoda</taxon>
        <taxon>Hexapoda</taxon>
        <taxon>Insecta</taxon>
        <taxon>Pterygota</taxon>
        <taxon>Neoptera</taxon>
        <taxon>Endopterygota</taxon>
        <taxon>Diptera</taxon>
        <taxon>Nematocera</taxon>
        <taxon>Culicoidea</taxon>
        <taxon>Culicidae</taxon>
        <taxon>Culicinae</taxon>
        <taxon>Aedini</taxon>
        <taxon>Aedes</taxon>
        <taxon>Stegomyia</taxon>
    </lineage>
</organism>
<feature type="transmembrane region" description="Helical" evidence="2">
    <location>
        <begin position="224"/>
        <end position="244"/>
    </location>
</feature>
<feature type="transmembrane region" description="Helical" evidence="2">
    <location>
        <begin position="449"/>
        <end position="469"/>
    </location>
</feature>
<feature type="compositionally biased region" description="Polar residues" evidence="1">
    <location>
        <begin position="664"/>
        <end position="676"/>
    </location>
</feature>
<gene>
    <name evidence="4" type="ORF">AaeL_AAEL011508</name>
</gene>
<evidence type="ECO:0000256" key="2">
    <source>
        <dbReference type="SAM" id="Phobius"/>
    </source>
</evidence>
<dbReference type="AlphaFoldDB" id="Q16PV6"/>
<dbReference type="PANTHER" id="PTHR11161:SF22">
    <property type="entry name" value="ACYLTRANSFERASE 3 DOMAIN-CONTAINING PROTEIN-RELATED"/>
    <property type="match status" value="1"/>
</dbReference>
<reference evidence="4" key="1">
    <citation type="submission" date="2005-10" db="EMBL/GenBank/DDBJ databases">
        <authorList>
            <person name="Loftus B.J."/>
            <person name="Nene V.M."/>
            <person name="Hannick L.I."/>
            <person name="Bidwell S."/>
            <person name="Haas B."/>
            <person name="Amedeo P."/>
            <person name="Orvis J."/>
            <person name="Wortman J.R."/>
            <person name="White O.R."/>
            <person name="Salzberg S."/>
            <person name="Shumway M."/>
            <person name="Koo H."/>
            <person name="Zhao Y."/>
            <person name="Holmes M."/>
            <person name="Miller J."/>
            <person name="Schatz M."/>
            <person name="Pop M."/>
            <person name="Pai G."/>
            <person name="Utterback T."/>
            <person name="Rogers Y.-H."/>
            <person name="Kravitz S."/>
            <person name="Fraser C.M."/>
        </authorList>
    </citation>
    <scope>NUCLEOTIDE SEQUENCE</scope>
    <source>
        <strain evidence="4">Liverpool</strain>
    </source>
</reference>
<accession>Q16PV6</accession>
<feature type="transmembrane region" description="Helical" evidence="2">
    <location>
        <begin position="147"/>
        <end position="169"/>
    </location>
</feature>
<keyword evidence="2" id="KW-1133">Transmembrane helix</keyword>
<reference evidence="4" key="2">
    <citation type="journal article" date="2007" name="Science">
        <title>Genome sequence of Aedes aegypti, a major arbovirus vector.</title>
        <authorList>
            <person name="Nene V."/>
            <person name="Wortman J.R."/>
            <person name="Lawson D."/>
            <person name="Haas B."/>
            <person name="Kodira C."/>
            <person name="Tu Z.J."/>
            <person name="Loftus B."/>
            <person name="Xi Z."/>
            <person name="Megy K."/>
            <person name="Grabherr M."/>
            <person name="Ren Q."/>
            <person name="Zdobnov E.M."/>
            <person name="Lobo N.F."/>
            <person name="Campbell K.S."/>
            <person name="Brown S.E."/>
            <person name="Bonaldo M.F."/>
            <person name="Zhu J."/>
            <person name="Sinkins S.P."/>
            <person name="Hogenkamp D.G."/>
            <person name="Amedeo P."/>
            <person name="Arensburger P."/>
            <person name="Atkinson P.W."/>
            <person name="Bidwell S."/>
            <person name="Biedler J."/>
            <person name="Birney E."/>
            <person name="Bruggner R.V."/>
            <person name="Costas J."/>
            <person name="Coy M.R."/>
            <person name="Crabtree J."/>
            <person name="Crawford M."/>
            <person name="Debruyn B."/>
            <person name="Decaprio D."/>
            <person name="Eiglmeier K."/>
            <person name="Eisenstadt E."/>
            <person name="El-Dorry H."/>
            <person name="Gelbart W.M."/>
            <person name="Gomes S.L."/>
            <person name="Hammond M."/>
            <person name="Hannick L.I."/>
            <person name="Hogan J.R."/>
            <person name="Holmes M.H."/>
            <person name="Jaffe D."/>
            <person name="Johnston J.S."/>
            <person name="Kennedy R.C."/>
            <person name="Koo H."/>
            <person name="Kravitz S."/>
            <person name="Kriventseva E.V."/>
            <person name="Kulp D."/>
            <person name="Labutti K."/>
            <person name="Lee E."/>
            <person name="Li S."/>
            <person name="Lovin D.D."/>
            <person name="Mao C."/>
            <person name="Mauceli E."/>
            <person name="Menck C.F."/>
            <person name="Miller J.R."/>
            <person name="Montgomery P."/>
            <person name="Mori A."/>
            <person name="Nascimento A.L."/>
            <person name="Naveira H.F."/>
            <person name="Nusbaum C."/>
            <person name="O'leary S."/>
            <person name="Orvis J."/>
            <person name="Pertea M."/>
            <person name="Quesneville H."/>
            <person name="Reidenbach K.R."/>
            <person name="Rogers Y.H."/>
            <person name="Roth C.W."/>
            <person name="Schneider J.R."/>
            <person name="Schatz M."/>
            <person name="Shumway M."/>
            <person name="Stanke M."/>
            <person name="Stinson E.O."/>
            <person name="Tubio J.M."/>
            <person name="Vanzee J.P."/>
            <person name="Verjovski-Almeida S."/>
            <person name="Werner D."/>
            <person name="White O."/>
            <person name="Wyder S."/>
            <person name="Zeng Q."/>
            <person name="Zhao Q."/>
            <person name="Zhao Y."/>
            <person name="Hill C.A."/>
            <person name="Raikhel A.S."/>
            <person name="Soares M.B."/>
            <person name="Knudson D.L."/>
            <person name="Lee N.H."/>
            <person name="Galagan J."/>
            <person name="Salzberg S.L."/>
            <person name="Paulsen I.T."/>
            <person name="Dimopoulos G."/>
            <person name="Collins F.H."/>
            <person name="Birren B."/>
            <person name="Fraser-Liggett C.M."/>
            <person name="Severson D.W."/>
        </authorList>
    </citation>
    <scope>NUCLEOTIDE SEQUENCE [LARGE SCALE GENOMIC DNA]</scope>
    <source>
        <strain evidence="4">Liverpool</strain>
    </source>
</reference>
<feature type="region of interest" description="Disordered" evidence="1">
    <location>
        <begin position="640"/>
        <end position="676"/>
    </location>
</feature>
<feature type="transmembrane region" description="Helical" evidence="2">
    <location>
        <begin position="561"/>
        <end position="580"/>
    </location>
</feature>